<keyword evidence="2" id="KW-1185">Reference proteome</keyword>
<proteinExistence type="predicted"/>
<organism evidence="1 2">
    <name type="scientific">Holtiella tumoricola</name>
    <dbReference type="NCBI Taxonomy" id="3018743"/>
    <lineage>
        <taxon>Bacteria</taxon>
        <taxon>Bacillati</taxon>
        <taxon>Bacillota</taxon>
        <taxon>Clostridia</taxon>
        <taxon>Lachnospirales</taxon>
        <taxon>Cellulosilyticaceae</taxon>
        <taxon>Holtiella</taxon>
    </lineage>
</organism>
<reference evidence="1" key="1">
    <citation type="journal article" date="2023" name="Int. J. Syst. Evol. Microbiol.">
        <title>&lt;i&gt;Holtiella tumoricola&lt;/i&gt; gen. nov. sp. nov., isolated from a human clinical sample.</title>
        <authorList>
            <person name="Allen-Vercoe E."/>
            <person name="Daigneault M.C."/>
            <person name="Vancuren S.J."/>
            <person name="Cochrane K."/>
            <person name="O'Neal L.L."/>
            <person name="Sankaranarayanan K."/>
            <person name="Lawson P.A."/>
        </authorList>
    </citation>
    <scope>NUCLEOTIDE SEQUENCE</scope>
    <source>
        <strain evidence="1">CC70A</strain>
    </source>
</reference>
<name>A0AA42DM62_9FIRM</name>
<gene>
    <name evidence="1" type="ORF">PBV87_08030</name>
</gene>
<evidence type="ECO:0000313" key="1">
    <source>
        <dbReference type="EMBL" id="MDA3731423.1"/>
    </source>
</evidence>
<protein>
    <submittedName>
        <fullName evidence="1">Uncharacterized protein</fullName>
    </submittedName>
</protein>
<evidence type="ECO:0000313" key="2">
    <source>
        <dbReference type="Proteomes" id="UP001169242"/>
    </source>
</evidence>
<dbReference type="Proteomes" id="UP001169242">
    <property type="component" value="Unassembled WGS sequence"/>
</dbReference>
<dbReference type="RefSeq" id="WP_271011812.1">
    <property type="nucleotide sequence ID" value="NZ_JAQIFT010000034.1"/>
</dbReference>
<comment type="caution">
    <text evidence="1">The sequence shown here is derived from an EMBL/GenBank/DDBJ whole genome shotgun (WGS) entry which is preliminary data.</text>
</comment>
<dbReference type="EMBL" id="JAQIFT010000034">
    <property type="protein sequence ID" value="MDA3731423.1"/>
    <property type="molecule type" value="Genomic_DNA"/>
</dbReference>
<accession>A0AA42DM62</accession>
<sequence length="69" mass="8160">MTDEQLREKALESRKKERMCKNEIMQVMIKHLQEDDKGQLTALYTIKFLEGLIDEIESKALMKGIKNIY</sequence>
<dbReference type="AlphaFoldDB" id="A0AA42DM62"/>